<evidence type="ECO:0000259" key="1">
    <source>
        <dbReference type="Pfam" id="PF00155"/>
    </source>
</evidence>
<feature type="non-terminal residue" evidence="2">
    <location>
        <position position="1"/>
    </location>
</feature>
<accession>N6YWB1</accession>
<feature type="domain" description="Aminotransferase class I/classII large" evidence="1">
    <location>
        <begin position="6"/>
        <end position="272"/>
    </location>
</feature>
<dbReference type="RefSeq" id="WP_004370493.1">
    <property type="nucleotide sequence ID" value="NZ_AMXF01000163.1"/>
</dbReference>
<keyword evidence="3" id="KW-1185">Reference proteome</keyword>
<dbReference type="Pfam" id="PF00155">
    <property type="entry name" value="Aminotran_1_2"/>
    <property type="match status" value="1"/>
</dbReference>
<sequence length="330" mass="35134">WRQLGYAAHGGDPALRAALAGHLSSVRGLAVDPAQILVTSGTQAALDLCARLLADHGDTVWVENPGYLAARVAFGLAGLRVHDVAVDAEGLAPGADDWQHRRPRLIMVTPSHQYPTGRVMSLPRRLALIERARAAGAWIVEDDYDSEFRRAGPAPPALFGLHADAPVVYAGTFSKTLYPGLRLGYLVLPRTVADDFIHAAARATRAGQGIEQRALADFIARGHYTTHIRRMRARYNARQAALRAALQQAFGPGLVLSGGEAGLHLVMWLPDALPDIAVAERAAQLGLGVRALSAYARPPVRCNGLVLGYGNLDEGAVEGAVARLKRAVAG</sequence>
<organism evidence="2 3">
    <name type="scientific">Thauera phenylacetica B4P</name>
    <dbReference type="NCBI Taxonomy" id="1234382"/>
    <lineage>
        <taxon>Bacteria</taxon>
        <taxon>Pseudomonadati</taxon>
        <taxon>Pseudomonadota</taxon>
        <taxon>Betaproteobacteria</taxon>
        <taxon>Rhodocyclales</taxon>
        <taxon>Zoogloeaceae</taxon>
        <taxon>Thauera</taxon>
    </lineage>
</organism>
<dbReference type="GO" id="GO:0030170">
    <property type="term" value="F:pyridoxal phosphate binding"/>
    <property type="evidence" value="ECO:0007669"/>
    <property type="project" value="InterPro"/>
</dbReference>
<dbReference type="InterPro" id="IPR051446">
    <property type="entry name" value="HTH_trans_reg/aminotransferase"/>
</dbReference>
<dbReference type="PANTHER" id="PTHR46577">
    <property type="entry name" value="HTH-TYPE TRANSCRIPTIONAL REGULATORY PROTEIN GABR"/>
    <property type="match status" value="1"/>
</dbReference>
<dbReference type="OrthoDB" id="9804020at2"/>
<dbReference type="AlphaFoldDB" id="N6YWB1"/>
<gene>
    <name evidence="2" type="ORF">C667_16861</name>
</gene>
<dbReference type="Gene3D" id="3.40.640.10">
    <property type="entry name" value="Type I PLP-dependent aspartate aminotransferase-like (Major domain)"/>
    <property type="match status" value="1"/>
</dbReference>
<dbReference type="CDD" id="cd00609">
    <property type="entry name" value="AAT_like"/>
    <property type="match status" value="1"/>
</dbReference>
<proteinExistence type="predicted"/>
<comment type="caution">
    <text evidence="2">The sequence shown here is derived from an EMBL/GenBank/DDBJ whole genome shotgun (WGS) entry which is preliminary data.</text>
</comment>
<protein>
    <submittedName>
        <fullName evidence="2">GntR family transcriptional regulator</fullName>
    </submittedName>
</protein>
<dbReference type="InterPro" id="IPR015424">
    <property type="entry name" value="PyrdxlP-dep_Trfase"/>
</dbReference>
<dbReference type="InterPro" id="IPR004839">
    <property type="entry name" value="Aminotransferase_I/II_large"/>
</dbReference>
<evidence type="ECO:0000313" key="2">
    <source>
        <dbReference type="EMBL" id="ENO95860.1"/>
    </source>
</evidence>
<name>N6YWB1_9RHOO</name>
<dbReference type="InterPro" id="IPR015421">
    <property type="entry name" value="PyrdxlP-dep_Trfase_major"/>
</dbReference>
<dbReference type="PANTHER" id="PTHR46577:SF1">
    <property type="entry name" value="HTH-TYPE TRANSCRIPTIONAL REGULATORY PROTEIN GABR"/>
    <property type="match status" value="1"/>
</dbReference>
<reference evidence="2 3" key="1">
    <citation type="submission" date="2012-09" db="EMBL/GenBank/DDBJ databases">
        <title>Draft Genome Sequences of 6 Strains from Genus Thauera.</title>
        <authorList>
            <person name="Liu B."/>
            <person name="Shapleigh J.P."/>
            <person name="Frostegard A.H."/>
        </authorList>
    </citation>
    <scope>NUCLEOTIDE SEQUENCE [LARGE SCALE GENOMIC DNA]</scope>
    <source>
        <strain evidence="2 3">B4P</strain>
    </source>
</reference>
<dbReference type="Proteomes" id="UP000013047">
    <property type="component" value="Unassembled WGS sequence"/>
</dbReference>
<dbReference type="SUPFAM" id="SSF53383">
    <property type="entry name" value="PLP-dependent transferases"/>
    <property type="match status" value="1"/>
</dbReference>
<evidence type="ECO:0000313" key="3">
    <source>
        <dbReference type="Proteomes" id="UP000013047"/>
    </source>
</evidence>
<dbReference type="EMBL" id="AMXF01000163">
    <property type="protein sequence ID" value="ENO95860.1"/>
    <property type="molecule type" value="Genomic_DNA"/>
</dbReference>